<feature type="signal peptide" evidence="1">
    <location>
        <begin position="1"/>
        <end position="28"/>
    </location>
</feature>
<protein>
    <recommendedName>
        <fullName evidence="3">Secreted protein</fullName>
    </recommendedName>
</protein>
<proteinExistence type="predicted"/>
<keyword evidence="1" id="KW-0732">Signal</keyword>
<reference evidence="2" key="1">
    <citation type="submission" date="2021-01" db="EMBL/GenBank/DDBJ databases">
        <authorList>
            <person name="Corre E."/>
            <person name="Pelletier E."/>
            <person name="Niang G."/>
            <person name="Scheremetjew M."/>
            <person name="Finn R."/>
            <person name="Kale V."/>
            <person name="Holt S."/>
            <person name="Cochrane G."/>
            <person name="Meng A."/>
            <person name="Brown T."/>
            <person name="Cohen L."/>
        </authorList>
    </citation>
    <scope>NUCLEOTIDE SEQUENCE</scope>
    <source>
        <strain evidence="2">UTEX LB 985</strain>
    </source>
</reference>
<sequence length="102" mass="11470">MLAGIVAFGTSCGLTLCVQCSWLRNGSAGEQQCRCILLIRVKILSRVTMIAWHMGSLMRCEVRLRNHRPLPTLPRHMPVCLCTYQESFAQNPPHGSDTCKIR</sequence>
<organism evidence="2">
    <name type="scientific">Haptolina brevifila</name>
    <dbReference type="NCBI Taxonomy" id="156173"/>
    <lineage>
        <taxon>Eukaryota</taxon>
        <taxon>Haptista</taxon>
        <taxon>Haptophyta</taxon>
        <taxon>Prymnesiophyceae</taxon>
        <taxon>Prymnesiales</taxon>
        <taxon>Prymnesiaceae</taxon>
        <taxon>Haptolina</taxon>
    </lineage>
</organism>
<accession>A0A7S2JTV5</accession>
<gene>
    <name evidence="2" type="ORF">CBRE1094_LOCUS47368</name>
</gene>
<dbReference type="EMBL" id="HBGU01086750">
    <property type="protein sequence ID" value="CAD9556254.1"/>
    <property type="molecule type" value="Transcribed_RNA"/>
</dbReference>
<name>A0A7S2JTV5_9EUKA</name>
<evidence type="ECO:0008006" key="3">
    <source>
        <dbReference type="Google" id="ProtNLM"/>
    </source>
</evidence>
<dbReference type="AlphaFoldDB" id="A0A7S2JTV5"/>
<evidence type="ECO:0000256" key="1">
    <source>
        <dbReference type="SAM" id="SignalP"/>
    </source>
</evidence>
<evidence type="ECO:0000313" key="2">
    <source>
        <dbReference type="EMBL" id="CAD9556254.1"/>
    </source>
</evidence>
<feature type="chain" id="PRO_5031019781" description="Secreted protein" evidence="1">
    <location>
        <begin position="29"/>
        <end position="102"/>
    </location>
</feature>